<evidence type="ECO:0000256" key="4">
    <source>
        <dbReference type="ARBA" id="ARBA00023163"/>
    </source>
</evidence>
<reference evidence="8 9" key="1">
    <citation type="submission" date="2017-03" db="EMBL/GenBank/DDBJ databases">
        <title>Genomes of endolithic fungi from Antarctica.</title>
        <authorList>
            <person name="Coleine C."/>
            <person name="Masonjones S."/>
            <person name="Stajich J.E."/>
        </authorList>
    </citation>
    <scope>NUCLEOTIDE SEQUENCE [LARGE SCALE GENOMIC DNA]</scope>
    <source>
        <strain evidence="8 9">CCFEE 5187</strain>
    </source>
</reference>
<dbReference type="SMART" id="SM01370">
    <property type="entry name" value="TAFII55_N"/>
    <property type="match status" value="1"/>
</dbReference>
<keyword evidence="4" id="KW-0804">Transcription</keyword>
<dbReference type="GO" id="GO:0051123">
    <property type="term" value="P:RNA polymerase II preinitiation complex assembly"/>
    <property type="evidence" value="ECO:0007669"/>
    <property type="project" value="TreeGrafter"/>
</dbReference>
<feature type="region of interest" description="Disordered" evidence="6">
    <location>
        <begin position="1"/>
        <end position="175"/>
    </location>
</feature>
<proteinExistence type="inferred from homology"/>
<dbReference type="CDD" id="cd08047">
    <property type="entry name" value="TAF7"/>
    <property type="match status" value="1"/>
</dbReference>
<feature type="compositionally biased region" description="Acidic residues" evidence="6">
    <location>
        <begin position="379"/>
        <end position="390"/>
    </location>
</feature>
<feature type="compositionally biased region" description="Low complexity" evidence="6">
    <location>
        <begin position="17"/>
        <end position="40"/>
    </location>
</feature>
<dbReference type="OrthoDB" id="153872at2759"/>
<dbReference type="PANTHER" id="PTHR12228">
    <property type="entry name" value="TRANSCRIPTION INITIATION FACTOR TFIID 55 KD SUBUNIT-RELATED"/>
    <property type="match status" value="1"/>
</dbReference>
<keyword evidence="9" id="KW-1185">Reference proteome</keyword>
<dbReference type="Proteomes" id="UP000308768">
    <property type="component" value="Unassembled WGS sequence"/>
</dbReference>
<gene>
    <name evidence="8" type="ORF">B0A49_06543</name>
</gene>
<feature type="region of interest" description="Disordered" evidence="6">
    <location>
        <begin position="367"/>
        <end position="538"/>
    </location>
</feature>
<evidence type="ECO:0000256" key="1">
    <source>
        <dbReference type="ARBA" id="ARBA00004123"/>
    </source>
</evidence>
<keyword evidence="5" id="KW-0539">Nucleus</keyword>
<dbReference type="InterPro" id="IPR037817">
    <property type="entry name" value="TAF7"/>
</dbReference>
<dbReference type="GO" id="GO:0005669">
    <property type="term" value="C:transcription factor TFIID complex"/>
    <property type="evidence" value="ECO:0007669"/>
    <property type="project" value="InterPro"/>
</dbReference>
<dbReference type="InterPro" id="IPR006751">
    <property type="entry name" value="TAFII55_prot_cons_reg"/>
</dbReference>
<evidence type="ECO:0000259" key="7">
    <source>
        <dbReference type="SMART" id="SM01370"/>
    </source>
</evidence>
<comment type="caution">
    <text evidence="8">The sequence shown here is derived from an EMBL/GenBank/DDBJ whole genome shotgun (WGS) entry which is preliminary data.</text>
</comment>
<accession>A0A4U0WW33</accession>
<comment type="subcellular location">
    <subcellularLocation>
        <location evidence="1">Nucleus</location>
    </subcellularLocation>
</comment>
<dbReference type="Pfam" id="PF04658">
    <property type="entry name" value="TAFII55_N"/>
    <property type="match status" value="1"/>
</dbReference>
<feature type="compositionally biased region" description="Low complexity" evidence="6">
    <location>
        <begin position="128"/>
        <end position="139"/>
    </location>
</feature>
<keyword evidence="3" id="KW-0805">Transcription regulation</keyword>
<dbReference type="GO" id="GO:0016251">
    <property type="term" value="F:RNA polymerase II general transcription initiation factor activity"/>
    <property type="evidence" value="ECO:0007669"/>
    <property type="project" value="TreeGrafter"/>
</dbReference>
<protein>
    <recommendedName>
        <fullName evidence="7">TAFII55 protein conserved region domain-containing protein</fullName>
    </recommendedName>
</protein>
<sequence>MSTNGTPRPTMKLKLNTSATPAPAATPTPSSGGGLKLKLGARASQTPAPAVEAPPLFTDAPKPKRKYNRKNKGEAANGASLAAPAPAPKASKKRTANDDTISPAAKRQAKASDASIYDVPADDSYGYTATAPAPAASTPRVSLKLNTKKLKPAPKPSTPFAPNLKLKTKGQPPPRPVGVGYDSEASDAEADPAIESQFVLRMQPGDDCDYLRHAIEDKKIGVSLAEGGADVSMKWLDREGRRCVVTIRGIAYAASLVDLPCVIEGMKSWDKRGWWKVADICQMLLVLGPVASEAEAKAHPLPREVDEATWQFAHGLTPPMHWVRKRRFRKRVSYRTIEAVEEEVERLLARDEEAKLGKGSSTYEVLDLGRLRDGSEATAGEDESEDAEGEEYVHTVEDGNYGYERDEVEEDDDAEDEEEDEEDAEAIAAQMMHEFGGDDDDDNGDVHHPTAGPSLLANTGTAAAPPRSIETPTAAAAAASTLPADLSSAPISSAAATPSAQSPSSGSASPSASASSSDEGSAADPEERAQQAAAQAEVADLEREVEAARARWHAQKNLLLKDKFRGKWMSLLRDLELKRGVVGAGEEGV</sequence>
<feature type="compositionally biased region" description="Low complexity" evidence="6">
    <location>
        <begin position="471"/>
        <end position="523"/>
    </location>
</feature>
<evidence type="ECO:0000313" key="8">
    <source>
        <dbReference type="EMBL" id="TKA66753.1"/>
    </source>
</evidence>
<feature type="compositionally biased region" description="Acidic residues" evidence="6">
    <location>
        <begin position="406"/>
        <end position="425"/>
    </location>
</feature>
<dbReference type="PANTHER" id="PTHR12228:SF0">
    <property type="entry name" value="TATA-BOX BINDING PROTEIN ASSOCIATED FACTOR 7"/>
    <property type="match status" value="1"/>
</dbReference>
<dbReference type="AlphaFoldDB" id="A0A4U0WW33"/>
<evidence type="ECO:0000256" key="5">
    <source>
        <dbReference type="ARBA" id="ARBA00023242"/>
    </source>
</evidence>
<feature type="domain" description="TAFII55 protein conserved region" evidence="7">
    <location>
        <begin position="194"/>
        <end position="356"/>
    </location>
</feature>
<dbReference type="EMBL" id="NAJN01000985">
    <property type="protein sequence ID" value="TKA66753.1"/>
    <property type="molecule type" value="Genomic_DNA"/>
</dbReference>
<evidence type="ECO:0000256" key="6">
    <source>
        <dbReference type="SAM" id="MobiDB-lite"/>
    </source>
</evidence>
<evidence type="ECO:0000256" key="2">
    <source>
        <dbReference type="ARBA" id="ARBA00009368"/>
    </source>
</evidence>
<organism evidence="8 9">
    <name type="scientific">Cryomyces minteri</name>
    <dbReference type="NCBI Taxonomy" id="331657"/>
    <lineage>
        <taxon>Eukaryota</taxon>
        <taxon>Fungi</taxon>
        <taxon>Dikarya</taxon>
        <taxon>Ascomycota</taxon>
        <taxon>Pezizomycotina</taxon>
        <taxon>Dothideomycetes</taxon>
        <taxon>Dothideomycetes incertae sedis</taxon>
        <taxon>Cryomyces</taxon>
    </lineage>
</organism>
<evidence type="ECO:0000256" key="3">
    <source>
        <dbReference type="ARBA" id="ARBA00023015"/>
    </source>
</evidence>
<name>A0A4U0WW33_9PEZI</name>
<dbReference type="STRING" id="331657.A0A4U0WW33"/>
<evidence type="ECO:0000313" key="9">
    <source>
        <dbReference type="Proteomes" id="UP000308768"/>
    </source>
</evidence>
<feature type="compositionally biased region" description="Low complexity" evidence="6">
    <location>
        <begin position="75"/>
        <end position="84"/>
    </location>
</feature>
<comment type="similarity">
    <text evidence="2">Belongs to the TAF7 family.</text>
</comment>